<feature type="transmembrane region" description="Helical" evidence="1">
    <location>
        <begin position="132"/>
        <end position="153"/>
    </location>
</feature>
<organism evidence="2 3">
    <name type="scientific">Podospora didyma</name>
    <dbReference type="NCBI Taxonomy" id="330526"/>
    <lineage>
        <taxon>Eukaryota</taxon>
        <taxon>Fungi</taxon>
        <taxon>Dikarya</taxon>
        <taxon>Ascomycota</taxon>
        <taxon>Pezizomycotina</taxon>
        <taxon>Sordariomycetes</taxon>
        <taxon>Sordariomycetidae</taxon>
        <taxon>Sordariales</taxon>
        <taxon>Podosporaceae</taxon>
        <taxon>Podospora</taxon>
    </lineage>
</organism>
<dbReference type="EMBL" id="JAULSW010000001">
    <property type="protein sequence ID" value="KAK3394749.1"/>
    <property type="molecule type" value="Genomic_DNA"/>
</dbReference>
<keyword evidence="3" id="KW-1185">Reference proteome</keyword>
<evidence type="ECO:0000313" key="3">
    <source>
        <dbReference type="Proteomes" id="UP001285441"/>
    </source>
</evidence>
<sequence>MMATLPGSQPPTVPAIGIPWNGTYLAGAPSCGSSSSSSSPFLFFSVRAIVSFAYMHLPVHWVVRGCPVFWPLLNPPISNTGCHGCPRGYMLWIFLGSTRNKQQATSFAHTTCTSTSHTTEFPKLLNYPTTGVFWLAFVLYSVGVCFCVCFMTWCRMPMEGGRRTYQRSVCPHCSSRDKGERAGEGDFVKGN</sequence>
<dbReference type="AlphaFoldDB" id="A0AAE0U8U0"/>
<name>A0AAE0U8U0_9PEZI</name>
<keyword evidence="1" id="KW-0812">Transmembrane</keyword>
<evidence type="ECO:0000313" key="2">
    <source>
        <dbReference type="EMBL" id="KAK3394749.1"/>
    </source>
</evidence>
<protein>
    <submittedName>
        <fullName evidence="2">Uncharacterized protein</fullName>
    </submittedName>
</protein>
<accession>A0AAE0U8U0</accession>
<reference evidence="2" key="1">
    <citation type="journal article" date="2023" name="Mol. Phylogenet. Evol.">
        <title>Genome-scale phylogeny and comparative genomics of the fungal order Sordariales.</title>
        <authorList>
            <person name="Hensen N."/>
            <person name="Bonometti L."/>
            <person name="Westerberg I."/>
            <person name="Brannstrom I.O."/>
            <person name="Guillou S."/>
            <person name="Cros-Aarteil S."/>
            <person name="Calhoun S."/>
            <person name="Haridas S."/>
            <person name="Kuo A."/>
            <person name="Mondo S."/>
            <person name="Pangilinan J."/>
            <person name="Riley R."/>
            <person name="LaButti K."/>
            <person name="Andreopoulos B."/>
            <person name="Lipzen A."/>
            <person name="Chen C."/>
            <person name="Yan M."/>
            <person name="Daum C."/>
            <person name="Ng V."/>
            <person name="Clum A."/>
            <person name="Steindorff A."/>
            <person name="Ohm R.A."/>
            <person name="Martin F."/>
            <person name="Silar P."/>
            <person name="Natvig D.O."/>
            <person name="Lalanne C."/>
            <person name="Gautier V."/>
            <person name="Ament-Velasquez S.L."/>
            <person name="Kruys A."/>
            <person name="Hutchinson M.I."/>
            <person name="Powell A.J."/>
            <person name="Barry K."/>
            <person name="Miller A.N."/>
            <person name="Grigoriev I.V."/>
            <person name="Debuchy R."/>
            <person name="Gladieux P."/>
            <person name="Hiltunen Thoren M."/>
            <person name="Johannesson H."/>
        </authorList>
    </citation>
    <scope>NUCLEOTIDE SEQUENCE</scope>
    <source>
        <strain evidence="2">CBS 232.78</strain>
    </source>
</reference>
<keyword evidence="1" id="KW-1133">Transmembrane helix</keyword>
<evidence type="ECO:0000256" key="1">
    <source>
        <dbReference type="SAM" id="Phobius"/>
    </source>
</evidence>
<comment type="caution">
    <text evidence="2">The sequence shown here is derived from an EMBL/GenBank/DDBJ whole genome shotgun (WGS) entry which is preliminary data.</text>
</comment>
<reference evidence="2" key="2">
    <citation type="submission" date="2023-06" db="EMBL/GenBank/DDBJ databases">
        <authorList>
            <consortium name="Lawrence Berkeley National Laboratory"/>
            <person name="Haridas S."/>
            <person name="Hensen N."/>
            <person name="Bonometti L."/>
            <person name="Westerberg I."/>
            <person name="Brannstrom I.O."/>
            <person name="Guillou S."/>
            <person name="Cros-Aarteil S."/>
            <person name="Calhoun S."/>
            <person name="Kuo A."/>
            <person name="Mondo S."/>
            <person name="Pangilinan J."/>
            <person name="Riley R."/>
            <person name="LaButti K."/>
            <person name="Andreopoulos B."/>
            <person name="Lipzen A."/>
            <person name="Chen C."/>
            <person name="Yanf M."/>
            <person name="Daum C."/>
            <person name="Ng V."/>
            <person name="Clum A."/>
            <person name="Steindorff A."/>
            <person name="Ohm R."/>
            <person name="Martin F."/>
            <person name="Silar P."/>
            <person name="Natvig D."/>
            <person name="Lalanne C."/>
            <person name="Gautier V."/>
            <person name="Ament-velasquez S.L."/>
            <person name="Kruys A."/>
            <person name="Hutchinson M.I."/>
            <person name="Powell A.J."/>
            <person name="Barry K."/>
            <person name="Miller A.N."/>
            <person name="Grigoriev I.V."/>
            <person name="Debuchy R."/>
            <person name="Gladieux P."/>
            <person name="Thoren M.H."/>
            <person name="Johannesson H."/>
        </authorList>
    </citation>
    <scope>NUCLEOTIDE SEQUENCE</scope>
    <source>
        <strain evidence="2">CBS 232.78</strain>
    </source>
</reference>
<proteinExistence type="predicted"/>
<dbReference type="Proteomes" id="UP001285441">
    <property type="component" value="Unassembled WGS sequence"/>
</dbReference>
<keyword evidence="1" id="KW-0472">Membrane</keyword>
<gene>
    <name evidence="2" type="ORF">B0H63DRAFT_56873</name>
</gene>